<dbReference type="SMART" id="SM00408">
    <property type="entry name" value="IGc2"/>
    <property type="match status" value="4"/>
</dbReference>
<dbReference type="Proteomes" id="UP000825002">
    <property type="component" value="Unassembled WGS sequence"/>
</dbReference>
<evidence type="ECO:0000313" key="4">
    <source>
        <dbReference type="Proteomes" id="UP000825002"/>
    </source>
</evidence>
<dbReference type="PANTHER" id="PTHR10075:SF14">
    <property type="entry name" value="CELL ADHESION MOLECULE DSCAM2-RELATED"/>
    <property type="match status" value="1"/>
</dbReference>
<dbReference type="InterPro" id="IPR013783">
    <property type="entry name" value="Ig-like_fold"/>
</dbReference>
<name>A0ABQ7SAZ3_9ACAR</name>
<protein>
    <submittedName>
        <fullName evidence="3">Hemicentin-1</fullName>
    </submittedName>
</protein>
<gene>
    <name evidence="3" type="primary">Hmcn1</name>
    <name evidence="3" type="ORF">GZH46_00864</name>
</gene>
<evidence type="ECO:0000256" key="1">
    <source>
        <dbReference type="ARBA" id="ARBA00023319"/>
    </source>
</evidence>
<organism evidence="3 4">
    <name type="scientific">Fragariocoptes setiger</name>
    <dbReference type="NCBI Taxonomy" id="1670756"/>
    <lineage>
        <taxon>Eukaryota</taxon>
        <taxon>Metazoa</taxon>
        <taxon>Ecdysozoa</taxon>
        <taxon>Arthropoda</taxon>
        <taxon>Chelicerata</taxon>
        <taxon>Arachnida</taxon>
        <taxon>Acari</taxon>
        <taxon>Acariformes</taxon>
        <taxon>Trombidiformes</taxon>
        <taxon>Prostigmata</taxon>
        <taxon>Eupodina</taxon>
        <taxon>Eriophyoidea</taxon>
        <taxon>Phytoptidae</taxon>
        <taxon>Fragariocoptes</taxon>
    </lineage>
</organism>
<dbReference type="Pfam" id="PF07679">
    <property type="entry name" value="I-set"/>
    <property type="match status" value="2"/>
</dbReference>
<feature type="domain" description="Ig-like" evidence="2">
    <location>
        <begin position="308"/>
        <end position="381"/>
    </location>
</feature>
<accession>A0ABQ7SAZ3</accession>
<dbReference type="InterPro" id="IPR036179">
    <property type="entry name" value="Ig-like_dom_sf"/>
</dbReference>
<evidence type="ECO:0000259" key="2">
    <source>
        <dbReference type="PROSITE" id="PS50835"/>
    </source>
</evidence>
<dbReference type="SMART" id="SM00409">
    <property type="entry name" value="IG"/>
    <property type="match status" value="4"/>
</dbReference>
<feature type="non-terminal residue" evidence="3">
    <location>
        <position position="1"/>
    </location>
</feature>
<dbReference type="EMBL" id="JAIFTH010000117">
    <property type="protein sequence ID" value="KAG9510588.1"/>
    <property type="molecule type" value="Genomic_DNA"/>
</dbReference>
<sequence>APSLWPILVEESYQEGQNAVLSCNWKSGLTDGLRFRWTKDAKAIRDIGSESDHVRVTSDSVSSRLTIKNLTMTDAGSYTCEASNQYGSTQVRAQLAIRAELKWIREPSDAVFSVGKDLNIACQAFSEPKPNVRWTKLNDHTSMSELSSGIAVSNLKISSVTTKDSGLYECRATTNGQQEEHLRRVIRIDVKDSSLSLWPILVEESYKEGQDAILSCNWKSGARNGLKFQWSKDGIAISSDDLAQDHVSISNDGSSSKLTIKNLTIIDAGNYNCEASNAYGSNQVSVQLIVQAELKWSQEPDDAIVSVGKELSIDCGAKGEPKPTVKWTRLSSSSPQEIAQQLLGVGSSKLKIAATKRSDAGLYECVASSGRHDESLRKTIKVIVKASCESFKIRQRKWNNKAKQDLKGL</sequence>
<feature type="non-terminal residue" evidence="3">
    <location>
        <position position="409"/>
    </location>
</feature>
<proteinExistence type="predicted"/>
<evidence type="ECO:0000313" key="3">
    <source>
        <dbReference type="EMBL" id="KAG9510588.1"/>
    </source>
</evidence>
<feature type="domain" description="Ig-like" evidence="2">
    <location>
        <begin position="199"/>
        <end position="285"/>
    </location>
</feature>
<feature type="domain" description="Ig-like" evidence="2">
    <location>
        <begin position="2"/>
        <end position="96"/>
    </location>
</feature>
<dbReference type="InterPro" id="IPR003599">
    <property type="entry name" value="Ig_sub"/>
</dbReference>
<dbReference type="InterPro" id="IPR003598">
    <property type="entry name" value="Ig_sub2"/>
</dbReference>
<dbReference type="Pfam" id="PF13927">
    <property type="entry name" value="Ig_3"/>
    <property type="match status" value="2"/>
</dbReference>
<dbReference type="InterPro" id="IPR007110">
    <property type="entry name" value="Ig-like_dom"/>
</dbReference>
<dbReference type="InterPro" id="IPR013098">
    <property type="entry name" value="Ig_I-set"/>
</dbReference>
<feature type="domain" description="Ig-like" evidence="2">
    <location>
        <begin position="115"/>
        <end position="183"/>
    </location>
</feature>
<keyword evidence="4" id="KW-1185">Reference proteome</keyword>
<keyword evidence="1" id="KW-0393">Immunoglobulin domain</keyword>
<reference evidence="3 4" key="1">
    <citation type="submission" date="2020-10" db="EMBL/GenBank/DDBJ databases">
        <authorList>
            <person name="Klimov P.B."/>
            <person name="Dyachkov S.M."/>
            <person name="Chetverikov P.E."/>
        </authorList>
    </citation>
    <scope>NUCLEOTIDE SEQUENCE [LARGE SCALE GENOMIC DNA]</scope>
    <source>
        <strain evidence="3">BMOC 18-1129-001#AD2665</strain>
        <tissue evidence="3">Entire mites</tissue>
    </source>
</reference>
<dbReference type="PROSITE" id="PS50835">
    <property type="entry name" value="IG_LIKE"/>
    <property type="match status" value="4"/>
</dbReference>
<comment type="caution">
    <text evidence="3">The sequence shown here is derived from an EMBL/GenBank/DDBJ whole genome shotgun (WGS) entry which is preliminary data.</text>
</comment>
<dbReference type="SUPFAM" id="SSF48726">
    <property type="entry name" value="Immunoglobulin"/>
    <property type="match status" value="4"/>
</dbReference>
<dbReference type="Gene3D" id="2.60.40.10">
    <property type="entry name" value="Immunoglobulins"/>
    <property type="match status" value="4"/>
</dbReference>
<dbReference type="PANTHER" id="PTHR10075">
    <property type="entry name" value="BASIGIN RELATED"/>
    <property type="match status" value="1"/>
</dbReference>